<dbReference type="SUPFAM" id="SSF111331">
    <property type="entry name" value="NAD kinase/diacylglycerol kinase-like"/>
    <property type="match status" value="1"/>
</dbReference>
<dbReference type="PROSITE" id="PS50146">
    <property type="entry name" value="DAGK"/>
    <property type="match status" value="1"/>
</dbReference>
<comment type="caution">
    <text evidence="2">The sequence shown here is derived from an EMBL/GenBank/DDBJ whole genome shotgun (WGS) entry which is preliminary data.</text>
</comment>
<proteinExistence type="predicted"/>
<dbReference type="Proteomes" id="UP000324897">
    <property type="component" value="Unassembled WGS sequence"/>
</dbReference>
<evidence type="ECO:0000313" key="3">
    <source>
        <dbReference type="Proteomes" id="UP000324897"/>
    </source>
</evidence>
<evidence type="ECO:0000259" key="1">
    <source>
        <dbReference type="PROSITE" id="PS50146"/>
    </source>
</evidence>
<accession>A0A5J9UDA3</accession>
<name>A0A5J9UDA3_9POAL</name>
<dbReference type="GO" id="GO:0006672">
    <property type="term" value="P:ceramide metabolic process"/>
    <property type="evidence" value="ECO:0007669"/>
    <property type="project" value="TreeGrafter"/>
</dbReference>
<dbReference type="OrthoDB" id="592605at2759"/>
<dbReference type="GO" id="GO:0001729">
    <property type="term" value="F:ceramide kinase activity"/>
    <property type="evidence" value="ECO:0007669"/>
    <property type="project" value="TreeGrafter"/>
</dbReference>
<dbReference type="GO" id="GO:0016020">
    <property type="term" value="C:membrane"/>
    <property type="evidence" value="ECO:0007669"/>
    <property type="project" value="GOC"/>
</dbReference>
<dbReference type="AlphaFoldDB" id="A0A5J9UDA3"/>
<dbReference type="EMBL" id="RWGY01000026">
    <property type="protein sequence ID" value="TVU21652.1"/>
    <property type="molecule type" value="Genomic_DNA"/>
</dbReference>
<gene>
    <name evidence="2" type="ORF">EJB05_31302</name>
</gene>
<dbReference type="PANTHER" id="PTHR12358">
    <property type="entry name" value="SPHINGOSINE KINASE"/>
    <property type="match status" value="1"/>
</dbReference>
<dbReference type="InterPro" id="IPR050187">
    <property type="entry name" value="Lipid_Phosphate_FormReg"/>
</dbReference>
<reference evidence="2 3" key="1">
    <citation type="journal article" date="2019" name="Sci. Rep.">
        <title>A high-quality genome of Eragrostis curvula grass provides insights into Poaceae evolution and supports new strategies to enhance forage quality.</title>
        <authorList>
            <person name="Carballo J."/>
            <person name="Santos B.A.C.M."/>
            <person name="Zappacosta D."/>
            <person name="Garbus I."/>
            <person name="Selva J.P."/>
            <person name="Gallo C.A."/>
            <person name="Diaz A."/>
            <person name="Albertini E."/>
            <person name="Caccamo M."/>
            <person name="Echenique V."/>
        </authorList>
    </citation>
    <scope>NUCLEOTIDE SEQUENCE [LARGE SCALE GENOMIC DNA]</scope>
    <source>
        <strain evidence="3">cv. Victoria</strain>
        <tissue evidence="2">Leaf</tissue>
    </source>
</reference>
<dbReference type="Gene3D" id="3.40.50.10330">
    <property type="entry name" value="Probable inorganic polyphosphate/atp-NAD kinase, domain 1"/>
    <property type="match status" value="1"/>
</dbReference>
<dbReference type="InterPro" id="IPR001206">
    <property type="entry name" value="Diacylglycerol_kinase_cat_dom"/>
</dbReference>
<sequence length="164" mass="17705">MEVIETASTIDVSNCPDENVHIHHADLFNGLLGRDNLNEAIQLPIGIIPAGSDNSLVWTVLGIRDPVSAANAVAKGDFTPIDVFDSFLLWGYCLQLLHLKAQHDDGNLDLILVRGSGKTSLDRLAVLTMDVVLMGSFFVQRAKLNGSARCFQHKAGCLAGIPEL</sequence>
<protein>
    <recommendedName>
        <fullName evidence="1">DAGKc domain-containing protein</fullName>
    </recommendedName>
</protein>
<organism evidence="2 3">
    <name type="scientific">Eragrostis curvula</name>
    <name type="common">weeping love grass</name>
    <dbReference type="NCBI Taxonomy" id="38414"/>
    <lineage>
        <taxon>Eukaryota</taxon>
        <taxon>Viridiplantae</taxon>
        <taxon>Streptophyta</taxon>
        <taxon>Embryophyta</taxon>
        <taxon>Tracheophyta</taxon>
        <taxon>Spermatophyta</taxon>
        <taxon>Magnoliopsida</taxon>
        <taxon>Liliopsida</taxon>
        <taxon>Poales</taxon>
        <taxon>Poaceae</taxon>
        <taxon>PACMAD clade</taxon>
        <taxon>Chloridoideae</taxon>
        <taxon>Eragrostideae</taxon>
        <taxon>Eragrostidinae</taxon>
        <taxon>Eragrostis</taxon>
    </lineage>
</organism>
<dbReference type="Gramene" id="TVU21652">
    <property type="protein sequence ID" value="TVU21652"/>
    <property type="gene ID" value="EJB05_31302"/>
</dbReference>
<dbReference type="InterPro" id="IPR017438">
    <property type="entry name" value="ATP-NAD_kinase_N"/>
</dbReference>
<feature type="non-terminal residue" evidence="2">
    <location>
        <position position="1"/>
    </location>
</feature>
<feature type="domain" description="DAGKc" evidence="1">
    <location>
        <begin position="29"/>
        <end position="91"/>
    </location>
</feature>
<dbReference type="InterPro" id="IPR016064">
    <property type="entry name" value="NAD/diacylglycerol_kinase_sf"/>
</dbReference>
<dbReference type="Pfam" id="PF00781">
    <property type="entry name" value="DAGK_cat"/>
    <property type="match status" value="1"/>
</dbReference>
<evidence type="ECO:0000313" key="2">
    <source>
        <dbReference type="EMBL" id="TVU21652.1"/>
    </source>
</evidence>
<dbReference type="PANTHER" id="PTHR12358:SF37">
    <property type="entry name" value="OS08G0152700 PROTEIN"/>
    <property type="match status" value="1"/>
</dbReference>
<keyword evidence="3" id="KW-1185">Reference proteome</keyword>